<feature type="domain" description="SSD" evidence="10">
    <location>
        <begin position="325"/>
        <end position="470"/>
    </location>
</feature>
<dbReference type="InterPro" id="IPR005791">
    <property type="entry name" value="SecD"/>
</dbReference>
<dbReference type="Pfam" id="PF22599">
    <property type="entry name" value="SecDF_P1_head"/>
    <property type="match status" value="1"/>
</dbReference>
<evidence type="ECO:0000256" key="5">
    <source>
        <dbReference type="ARBA" id="ARBA00022927"/>
    </source>
</evidence>
<feature type="transmembrane region" description="Helical" evidence="9">
    <location>
        <begin position="445"/>
        <end position="468"/>
    </location>
</feature>
<accession>A0A2H0VAZ0</accession>
<evidence type="ECO:0000259" key="10">
    <source>
        <dbReference type="PROSITE" id="PS50156"/>
    </source>
</evidence>
<evidence type="ECO:0000256" key="4">
    <source>
        <dbReference type="ARBA" id="ARBA00022692"/>
    </source>
</evidence>
<feature type="transmembrane region" description="Helical" evidence="9">
    <location>
        <begin position="371"/>
        <end position="392"/>
    </location>
</feature>
<comment type="caution">
    <text evidence="11">The sequence shown here is derived from an EMBL/GenBank/DDBJ whole genome shotgun (WGS) entry which is preliminary data.</text>
</comment>
<evidence type="ECO:0000256" key="2">
    <source>
        <dbReference type="ARBA" id="ARBA00022448"/>
    </source>
</evidence>
<dbReference type="SUPFAM" id="SSF82866">
    <property type="entry name" value="Multidrug efflux transporter AcrB transmembrane domain"/>
    <property type="match status" value="2"/>
</dbReference>
<evidence type="ECO:0000256" key="6">
    <source>
        <dbReference type="ARBA" id="ARBA00022989"/>
    </source>
</evidence>
<dbReference type="EMBL" id="PFAK01000031">
    <property type="protein sequence ID" value="PIR96278.1"/>
    <property type="molecule type" value="Genomic_DNA"/>
</dbReference>
<gene>
    <name evidence="9" type="primary">secD</name>
    <name evidence="11" type="ORF">COT92_01920</name>
</gene>
<feature type="transmembrane region" description="Helical" evidence="9">
    <location>
        <begin position="345"/>
        <end position="364"/>
    </location>
</feature>
<organism evidence="11 12">
    <name type="scientific">Candidatus Doudnabacteria bacterium CG10_big_fil_rev_8_21_14_0_10_42_18</name>
    <dbReference type="NCBI Taxonomy" id="1974552"/>
    <lineage>
        <taxon>Bacteria</taxon>
        <taxon>Candidatus Doudnaibacteriota</taxon>
    </lineage>
</organism>
<evidence type="ECO:0000313" key="11">
    <source>
        <dbReference type="EMBL" id="PIR96278.1"/>
    </source>
</evidence>
<comment type="subunit">
    <text evidence="9">Forms a complex with SecF. Part of the essential Sec protein translocation apparatus which comprises SecA, SecYEG and auxiliary proteins SecDF. Other proteins may also be involved.</text>
</comment>
<evidence type="ECO:0000256" key="7">
    <source>
        <dbReference type="ARBA" id="ARBA00023010"/>
    </source>
</evidence>
<keyword evidence="8 9" id="KW-0472">Membrane</keyword>
<dbReference type="Pfam" id="PF03176">
    <property type="entry name" value="MMPL"/>
    <property type="match status" value="1"/>
</dbReference>
<dbReference type="InterPro" id="IPR054384">
    <property type="entry name" value="SecDF_P1_head"/>
</dbReference>
<dbReference type="Pfam" id="PF21760">
    <property type="entry name" value="SecD_1st"/>
    <property type="match status" value="1"/>
</dbReference>
<dbReference type="GO" id="GO:0065002">
    <property type="term" value="P:intracellular protein transmembrane transport"/>
    <property type="evidence" value="ECO:0007669"/>
    <property type="project" value="UniProtKB-UniRule"/>
</dbReference>
<dbReference type="Gene3D" id="3.30.70.3400">
    <property type="match status" value="1"/>
</dbReference>
<keyword evidence="6 9" id="KW-1133">Transmembrane helix</keyword>
<dbReference type="GO" id="GO:0015450">
    <property type="term" value="F:protein-transporting ATPase activity"/>
    <property type="evidence" value="ECO:0007669"/>
    <property type="project" value="InterPro"/>
</dbReference>
<dbReference type="GO" id="GO:0043952">
    <property type="term" value="P:protein transport by the Sec complex"/>
    <property type="evidence" value="ECO:0007669"/>
    <property type="project" value="UniProtKB-UniRule"/>
</dbReference>
<evidence type="ECO:0000313" key="12">
    <source>
        <dbReference type="Proteomes" id="UP000230922"/>
    </source>
</evidence>
<name>A0A2H0VAZ0_9BACT</name>
<dbReference type="InterPro" id="IPR048631">
    <property type="entry name" value="SecD_1st"/>
</dbReference>
<dbReference type="Proteomes" id="UP000230922">
    <property type="component" value="Unassembled WGS sequence"/>
</dbReference>
<feature type="transmembrane region" description="Helical" evidence="9">
    <location>
        <begin position="281"/>
        <end position="301"/>
    </location>
</feature>
<comment type="function">
    <text evidence="9">Part of the Sec protein translocase complex. Interacts with the SecYEG preprotein conducting channel. SecDF uses the proton motive force (PMF) to complete protein translocation after the ATP-dependent function of SecA.</text>
</comment>
<comment type="similarity">
    <text evidence="9">Belongs to the SecD/SecF family. SecD subfamily.</text>
</comment>
<comment type="caution">
    <text evidence="9">Lacks conserved residue(s) required for the propagation of feature annotation.</text>
</comment>
<dbReference type="InterPro" id="IPR022646">
    <property type="entry name" value="SecD/SecF_CS"/>
</dbReference>
<evidence type="ECO:0000256" key="3">
    <source>
        <dbReference type="ARBA" id="ARBA00022475"/>
    </source>
</evidence>
<keyword evidence="4 9" id="KW-0812">Transmembrane</keyword>
<dbReference type="InterPro" id="IPR004869">
    <property type="entry name" value="MMPL_dom"/>
</dbReference>
<reference evidence="12" key="1">
    <citation type="submission" date="2017-09" db="EMBL/GenBank/DDBJ databases">
        <title>Depth-based differentiation of microbial function through sediment-hosted aquifers and enrichment of novel symbionts in the deep terrestrial subsurface.</title>
        <authorList>
            <person name="Probst A.J."/>
            <person name="Ladd B."/>
            <person name="Jarett J.K."/>
            <person name="Geller-Mcgrath D.E."/>
            <person name="Sieber C.M.K."/>
            <person name="Emerson J.B."/>
            <person name="Anantharaman K."/>
            <person name="Thomas B.C."/>
            <person name="Malmstrom R."/>
            <person name="Stieglmeier M."/>
            <person name="Klingl A."/>
            <person name="Woyke T."/>
            <person name="Ryan C.M."/>
            <person name="Banfield J.F."/>
        </authorList>
    </citation>
    <scope>NUCLEOTIDE SEQUENCE [LARGE SCALE GENOMIC DNA]</scope>
</reference>
<keyword evidence="3 9" id="KW-1003">Cell membrane</keyword>
<dbReference type="Pfam" id="PF07549">
    <property type="entry name" value="Sec_GG"/>
    <property type="match status" value="1"/>
</dbReference>
<evidence type="ECO:0000256" key="9">
    <source>
        <dbReference type="HAMAP-Rule" id="MF_01463"/>
    </source>
</evidence>
<dbReference type="PROSITE" id="PS50156">
    <property type="entry name" value="SSD"/>
    <property type="match status" value="1"/>
</dbReference>
<evidence type="ECO:0000256" key="8">
    <source>
        <dbReference type="ARBA" id="ARBA00023136"/>
    </source>
</evidence>
<keyword evidence="7 9" id="KW-0811">Translocation</keyword>
<dbReference type="GO" id="GO:0005886">
    <property type="term" value="C:plasma membrane"/>
    <property type="evidence" value="ECO:0007669"/>
    <property type="project" value="UniProtKB-SubCell"/>
</dbReference>
<keyword evidence="2 9" id="KW-0813">Transport</keyword>
<dbReference type="InterPro" id="IPR022813">
    <property type="entry name" value="SecD/SecF_arch_bac"/>
</dbReference>
<evidence type="ECO:0000256" key="1">
    <source>
        <dbReference type="ARBA" id="ARBA00004141"/>
    </source>
</evidence>
<comment type="subcellular location">
    <subcellularLocation>
        <location evidence="9">Cell membrane</location>
        <topology evidence="9">Multi-pass membrane protein</topology>
    </subcellularLocation>
    <subcellularLocation>
        <location evidence="1">Membrane</location>
        <topology evidence="1">Multi-pass membrane protein</topology>
    </subcellularLocation>
</comment>
<dbReference type="HAMAP" id="MF_01463_B">
    <property type="entry name" value="SecD_B"/>
    <property type="match status" value="1"/>
</dbReference>
<sequence>MFGKYKLLFSFIGILILAAAAGWIVHPSGSSISLKPLKIPYQKDFKVRLGLDLQGGSHLVYEADFKDIDSADRQEALNAVRTTIERRVNSFGVSEPQVLVSGDNRVIVELPGITNIDDAIRQIGETPLLEFKTISDEALEAVPDENGTITVDPDSQWKSTGLSGKQLKKAAVDLQGGQGSISQVVVRLEFDDEGKDLFAEITSNNIGNPIAIFLDGQLLSAPTVQAAITSGTAVIEGNFSTQEAKDLATRLNSGALPVPINLISQQNVGATLGKESVQKSVMAGLIGLLIIGLFMILYYRLPGFISVLALTIYTLIAFAVFKIGISFTAVILVGLFFFLGLTINAWFGALGLLSYLLLMFLSGLSPVTLTLAGIAGFILSIGMAIDANILIFERFKEEVREGKDLDKAVDDGFDRAWLSIRDSNVSSLITTVILYLFGTPSIRGFAITLGIGILISMFTAITVTRVFLKLAMKNKILSHRQMLGVSKTTNKNNV</sequence>
<protein>
    <recommendedName>
        <fullName evidence="9">Protein translocase subunit SecD</fullName>
    </recommendedName>
</protein>
<dbReference type="AlphaFoldDB" id="A0A2H0VAZ0"/>
<dbReference type="GO" id="GO:0006605">
    <property type="term" value="P:protein targeting"/>
    <property type="evidence" value="ECO:0007669"/>
    <property type="project" value="UniProtKB-UniRule"/>
</dbReference>
<dbReference type="PANTHER" id="PTHR30081">
    <property type="entry name" value="PROTEIN-EXPORT MEMBRANE PROTEIN SEC"/>
    <property type="match status" value="1"/>
</dbReference>
<dbReference type="PANTHER" id="PTHR30081:SF1">
    <property type="entry name" value="PROTEIN TRANSLOCASE SUBUNIT SECD"/>
    <property type="match status" value="1"/>
</dbReference>
<dbReference type="Gene3D" id="3.30.1360.200">
    <property type="match status" value="1"/>
</dbReference>
<keyword evidence="5 9" id="KW-0653">Protein transport</keyword>
<dbReference type="InterPro" id="IPR000731">
    <property type="entry name" value="SSD"/>
</dbReference>
<dbReference type="Gene3D" id="1.20.1640.10">
    <property type="entry name" value="Multidrug efflux transporter AcrB transmembrane domain"/>
    <property type="match status" value="1"/>
</dbReference>
<proteinExistence type="inferred from homology"/>
<feature type="transmembrane region" description="Helical" evidence="9">
    <location>
        <begin position="313"/>
        <end position="339"/>
    </location>
</feature>